<dbReference type="EC" id="3.2.1.101" evidence="4 10"/>
<keyword evidence="8" id="KW-0325">Glycoprotein</keyword>
<name>A0A6A6P9U3_9PEZI</name>
<dbReference type="AlphaFoldDB" id="A0A6A6P9U3"/>
<evidence type="ECO:0000256" key="3">
    <source>
        <dbReference type="ARBA" id="ARBA00009699"/>
    </source>
</evidence>
<organism evidence="13 14">
    <name type="scientific">Lineolata rhizophorae</name>
    <dbReference type="NCBI Taxonomy" id="578093"/>
    <lineage>
        <taxon>Eukaryota</taxon>
        <taxon>Fungi</taxon>
        <taxon>Dikarya</taxon>
        <taxon>Ascomycota</taxon>
        <taxon>Pezizomycotina</taxon>
        <taxon>Dothideomycetes</taxon>
        <taxon>Dothideomycetes incertae sedis</taxon>
        <taxon>Lineolatales</taxon>
        <taxon>Lineolataceae</taxon>
        <taxon>Lineolata</taxon>
    </lineage>
</organism>
<dbReference type="GO" id="GO:0009272">
    <property type="term" value="P:fungal-type cell wall biogenesis"/>
    <property type="evidence" value="ECO:0007669"/>
    <property type="project" value="TreeGrafter"/>
</dbReference>
<evidence type="ECO:0000256" key="1">
    <source>
        <dbReference type="ARBA" id="ARBA00001452"/>
    </source>
</evidence>
<evidence type="ECO:0000256" key="2">
    <source>
        <dbReference type="ARBA" id="ARBA00004308"/>
    </source>
</evidence>
<dbReference type="PANTHER" id="PTHR12145">
    <property type="entry name" value="MANNAN ENDO-1,6-ALPHA-MANNOSIDASE DCW1"/>
    <property type="match status" value="1"/>
</dbReference>
<evidence type="ECO:0000256" key="7">
    <source>
        <dbReference type="ARBA" id="ARBA00023136"/>
    </source>
</evidence>
<keyword evidence="14" id="KW-1185">Reference proteome</keyword>
<evidence type="ECO:0000256" key="9">
    <source>
        <dbReference type="ARBA" id="ARBA00023295"/>
    </source>
</evidence>
<evidence type="ECO:0000256" key="10">
    <source>
        <dbReference type="PIRNR" id="PIRNR016302"/>
    </source>
</evidence>
<feature type="signal peptide" evidence="12">
    <location>
        <begin position="1"/>
        <end position="23"/>
    </location>
</feature>
<evidence type="ECO:0000256" key="4">
    <source>
        <dbReference type="ARBA" id="ARBA00012350"/>
    </source>
</evidence>
<evidence type="ECO:0000313" key="13">
    <source>
        <dbReference type="EMBL" id="KAF2460648.1"/>
    </source>
</evidence>
<dbReference type="Pfam" id="PF03663">
    <property type="entry name" value="Glyco_hydro_76"/>
    <property type="match status" value="1"/>
</dbReference>
<dbReference type="GO" id="GO:0012505">
    <property type="term" value="C:endomembrane system"/>
    <property type="evidence" value="ECO:0007669"/>
    <property type="project" value="UniProtKB-SubCell"/>
</dbReference>
<evidence type="ECO:0000256" key="12">
    <source>
        <dbReference type="SAM" id="SignalP"/>
    </source>
</evidence>
<dbReference type="InterPro" id="IPR014480">
    <property type="entry name" value="Mannan-1_6-alpha_mannosidase"/>
</dbReference>
<dbReference type="OrthoDB" id="4187847at2759"/>
<feature type="compositionally biased region" description="Polar residues" evidence="11">
    <location>
        <begin position="406"/>
        <end position="419"/>
    </location>
</feature>
<comment type="catalytic activity">
    <reaction evidence="1 10">
        <text>Random hydrolysis of (1-&gt;6)-alpha-D-mannosidic linkages in unbranched (1-&gt;6)-mannans.</text>
        <dbReference type="EC" id="3.2.1.101"/>
    </reaction>
</comment>
<keyword evidence="9 10" id="KW-0326">Glycosidase</keyword>
<evidence type="ECO:0000256" key="8">
    <source>
        <dbReference type="ARBA" id="ARBA00023180"/>
    </source>
</evidence>
<evidence type="ECO:0000256" key="6">
    <source>
        <dbReference type="ARBA" id="ARBA00022801"/>
    </source>
</evidence>
<keyword evidence="7" id="KW-0472">Membrane</keyword>
<feature type="region of interest" description="Disordered" evidence="11">
    <location>
        <begin position="406"/>
        <end position="438"/>
    </location>
</feature>
<keyword evidence="5 12" id="KW-0732">Signal</keyword>
<evidence type="ECO:0000256" key="5">
    <source>
        <dbReference type="ARBA" id="ARBA00022729"/>
    </source>
</evidence>
<evidence type="ECO:0000313" key="14">
    <source>
        <dbReference type="Proteomes" id="UP000799766"/>
    </source>
</evidence>
<accession>A0A6A6P9U3</accession>
<dbReference type="PIRSF" id="PIRSF016302">
    <property type="entry name" value="Man_a_manosd"/>
    <property type="match status" value="1"/>
</dbReference>
<dbReference type="Gene3D" id="1.50.10.20">
    <property type="match status" value="1"/>
</dbReference>
<gene>
    <name evidence="13" type="ORF">BDY21DRAFT_384206</name>
</gene>
<dbReference type="InterPro" id="IPR008928">
    <property type="entry name" value="6-hairpin_glycosidase_sf"/>
</dbReference>
<reference evidence="13" key="1">
    <citation type="journal article" date="2020" name="Stud. Mycol.">
        <title>101 Dothideomycetes genomes: a test case for predicting lifestyles and emergence of pathogens.</title>
        <authorList>
            <person name="Haridas S."/>
            <person name="Albert R."/>
            <person name="Binder M."/>
            <person name="Bloem J."/>
            <person name="Labutti K."/>
            <person name="Salamov A."/>
            <person name="Andreopoulos B."/>
            <person name="Baker S."/>
            <person name="Barry K."/>
            <person name="Bills G."/>
            <person name="Bluhm B."/>
            <person name="Cannon C."/>
            <person name="Castanera R."/>
            <person name="Culley D."/>
            <person name="Daum C."/>
            <person name="Ezra D."/>
            <person name="Gonzalez J."/>
            <person name="Henrissat B."/>
            <person name="Kuo A."/>
            <person name="Liang C."/>
            <person name="Lipzen A."/>
            <person name="Lutzoni F."/>
            <person name="Magnuson J."/>
            <person name="Mondo S."/>
            <person name="Nolan M."/>
            <person name="Ohm R."/>
            <person name="Pangilinan J."/>
            <person name="Park H.-J."/>
            <person name="Ramirez L."/>
            <person name="Alfaro M."/>
            <person name="Sun H."/>
            <person name="Tritt A."/>
            <person name="Yoshinaga Y."/>
            <person name="Zwiers L.-H."/>
            <person name="Turgeon B."/>
            <person name="Goodwin S."/>
            <person name="Spatafora J."/>
            <person name="Crous P."/>
            <person name="Grigoriev I."/>
        </authorList>
    </citation>
    <scope>NUCLEOTIDE SEQUENCE</scope>
    <source>
        <strain evidence="13">ATCC 16933</strain>
    </source>
</reference>
<protein>
    <recommendedName>
        <fullName evidence="4 10">Mannan endo-1,6-alpha-mannosidase</fullName>
        <ecNumber evidence="4 10">3.2.1.101</ecNumber>
    </recommendedName>
</protein>
<dbReference type="PANTHER" id="PTHR12145:SF36">
    <property type="entry name" value="MANNAN ENDO-1,6-ALPHA-MANNOSIDASE DCW1"/>
    <property type="match status" value="1"/>
</dbReference>
<dbReference type="FunFam" id="1.50.10.20:FF:000006">
    <property type="entry name" value="Mannan endo-1,6-alpha-mannosidase"/>
    <property type="match status" value="1"/>
</dbReference>
<proteinExistence type="inferred from homology"/>
<dbReference type="GO" id="GO:0008496">
    <property type="term" value="F:mannan endo-1,6-alpha-mannosidase activity"/>
    <property type="evidence" value="ECO:0007669"/>
    <property type="project" value="UniProtKB-UniRule"/>
</dbReference>
<evidence type="ECO:0000256" key="11">
    <source>
        <dbReference type="SAM" id="MobiDB-lite"/>
    </source>
</evidence>
<sequence length="462" mass="50703">MLMRAWSWLLVATASLLCPSTSAIELHIEDEASIRDVASTIAYGVMSYYTFNASGTDPNLLGSFPRPYYWWEAGAVWGGMVDYWAYTGDRTYVNTTMQALLAQVGPADNYMMPFRQAELGNDDQAFWGLAVLSALEYDFPSPPATSPQWLDLIEALWNTQASRWDMETCGGGLKWQIFSSNAGYNYKNAISNGCFFQMSARLARYTGNGTYSEWAERVWDWTRAIGLIDDNYYVYDGSDDTLNCSEINHLQWSYNAGVFLHGAAAMYNLTGASSEWEDRLTGLLEAASVFFSPFDNATNVMWEAACEAIGTCNTDQQSFKAYLARWLGKTAVLAAYTSSAISTLLRASAEGAAASCSGGRSGVECGSKWYTGGWDGMRGLGQQLAALEVVQSLLINRIRDAPDTEGNVTITYGPTQTPTLGVPTRTRDVETPGTSSGSRTTLLGIGTARYLSSFVINIIRFE</sequence>
<keyword evidence="6 10" id="KW-0378">Hydrolase</keyword>
<comment type="subcellular location">
    <subcellularLocation>
        <location evidence="2">Endomembrane system</location>
    </subcellularLocation>
</comment>
<dbReference type="EMBL" id="MU001673">
    <property type="protein sequence ID" value="KAF2460648.1"/>
    <property type="molecule type" value="Genomic_DNA"/>
</dbReference>
<dbReference type="GO" id="GO:0016052">
    <property type="term" value="P:carbohydrate catabolic process"/>
    <property type="evidence" value="ECO:0007669"/>
    <property type="project" value="InterPro"/>
</dbReference>
<dbReference type="Proteomes" id="UP000799766">
    <property type="component" value="Unassembled WGS sequence"/>
</dbReference>
<dbReference type="InterPro" id="IPR005198">
    <property type="entry name" value="Glyco_hydro_76"/>
</dbReference>
<dbReference type="SUPFAM" id="SSF48208">
    <property type="entry name" value="Six-hairpin glycosidases"/>
    <property type="match status" value="1"/>
</dbReference>
<feature type="chain" id="PRO_5025505365" description="Mannan endo-1,6-alpha-mannosidase" evidence="12">
    <location>
        <begin position="24"/>
        <end position="462"/>
    </location>
</feature>
<comment type="similarity">
    <text evidence="3 10">Belongs to the glycosyl hydrolase 76 family.</text>
</comment>